<dbReference type="Pfam" id="PF05594">
    <property type="entry name" value="Fil_haemagg"/>
    <property type="match status" value="4"/>
</dbReference>
<dbReference type="InterPro" id="IPR011050">
    <property type="entry name" value="Pectin_lyase_fold/virulence"/>
</dbReference>
<reference evidence="3 4" key="1">
    <citation type="submission" date="2019-06" db="EMBL/GenBank/DDBJ databases">
        <authorList>
            <person name="Yang Y."/>
        </authorList>
    </citation>
    <scope>NUCLEOTIDE SEQUENCE [LARGE SCALE GENOMIC DNA]</scope>
    <source>
        <strain evidence="3 4">BIT-26</strain>
    </source>
</reference>
<keyword evidence="1" id="KW-0732">Signal</keyword>
<dbReference type="SMART" id="SM00912">
    <property type="entry name" value="Haemagg_act"/>
    <property type="match status" value="1"/>
</dbReference>
<dbReference type="NCBIfam" id="TIGR01901">
    <property type="entry name" value="adhes_NPXG"/>
    <property type="match status" value="1"/>
</dbReference>
<proteinExistence type="predicted"/>
<gene>
    <name evidence="3" type="ORF">FKM52_13330</name>
</gene>
<name>A0A506V7V4_9GAMM</name>
<accession>A0A506V7V4</accession>
<dbReference type="NCBIfam" id="TIGR01731">
    <property type="entry name" value="fil_hemag_20aa"/>
    <property type="match status" value="3"/>
</dbReference>
<dbReference type="InterPro" id="IPR008638">
    <property type="entry name" value="FhaB/CdiA-like_TPS"/>
</dbReference>
<dbReference type="SUPFAM" id="SSF51126">
    <property type="entry name" value="Pectin lyase-like"/>
    <property type="match status" value="1"/>
</dbReference>
<evidence type="ECO:0000313" key="4">
    <source>
        <dbReference type="Proteomes" id="UP000319523"/>
    </source>
</evidence>
<evidence type="ECO:0000259" key="2">
    <source>
        <dbReference type="SMART" id="SM00912"/>
    </source>
</evidence>
<feature type="chain" id="PRO_5021232044" evidence="1">
    <location>
        <begin position="42"/>
        <end position="674"/>
    </location>
</feature>
<feature type="signal peptide" evidence="1">
    <location>
        <begin position="1"/>
        <end position="41"/>
    </location>
</feature>
<dbReference type="Pfam" id="PF05860">
    <property type="entry name" value="TPS"/>
    <property type="match status" value="1"/>
</dbReference>
<feature type="domain" description="Filamentous haemagglutinin FhaB/tRNA nuclease CdiA-like TPS" evidence="2">
    <location>
        <begin position="59"/>
        <end position="180"/>
    </location>
</feature>
<protein>
    <submittedName>
        <fullName evidence="3">Filamentous hemagglutinin N-terminal domain-containing protein</fullName>
    </submittedName>
</protein>
<dbReference type="Gene3D" id="2.160.20.10">
    <property type="entry name" value="Single-stranded right-handed beta-helix, Pectin lyase-like"/>
    <property type="match status" value="1"/>
</dbReference>
<dbReference type="EMBL" id="VHQI01000007">
    <property type="protein sequence ID" value="TPW41728.1"/>
    <property type="molecule type" value="Genomic_DNA"/>
</dbReference>
<keyword evidence="4" id="KW-1185">Reference proteome</keyword>
<dbReference type="InterPro" id="IPR010069">
    <property type="entry name" value="CdiA_FHA1_rpt"/>
</dbReference>
<comment type="caution">
    <text evidence="3">The sequence shown here is derived from an EMBL/GenBank/DDBJ whole genome shotgun (WGS) entry which is preliminary data.</text>
</comment>
<dbReference type="InterPro" id="IPR008619">
    <property type="entry name" value="Filamentous_hemagglutn_rpt"/>
</dbReference>
<dbReference type="AlphaFoldDB" id="A0A506V7V4"/>
<dbReference type="InterPro" id="IPR012334">
    <property type="entry name" value="Pectin_lyas_fold"/>
</dbReference>
<sequence length="674" mass="70639">MPSGNQIILFKGKIMVFDNFKLNPLCLSIMLLTGSVASVQAAVTADSSVRQKINVVTNSNGSEMVHINAPSASGVSHNKYSRFDVNNKGLVLNNSSQSSLTSVAGQVAGNRNLEESGPARVILNEVTSNRASSLQGNLEVAGQSAHVIIANPNGITCNGCDFINTTRNTLTTGKPIMQYDDLKGFSVQGGTITVTGQGMKDNYSGYTDLIARAIKVNGPLEANNLTVMAATNDHIAIENNVVVAKGKTNTSNPGVGIDVTNLGGMYANKITMVANYDGVGVRNAGEIKSLGDLTIDSMGHITNERTMMADNLLKLKAVGDITNNGKGLIHGSSLDVAAKNISNSGTIKANNATLNADSKFYNQNIVNAQGNMLINAVDFENNNGFISADNNLTIDANRVSNTQSQAIDHNITSVDKGLASGAKMTITADQLVNHGTIFAGGDMSLEADAIDAKHSNTIAYGNIDIKTPGKLSTADAFIASRLGNVDIDAGSVSNAETTSWFWGLFSSTDNYTGEVQAAGNLTYKVKNATDNYNVLTAGNKLAVEAQGDFDNFANLTGLNVSLTGDQIVNYGQVLGLASIDVDAKTAFGNGGALVSLQNIELNAPQVANTGVISGAQTTIYAPVYKNTGDIKGSFSVVGHLKPEQPETNQPNVEEVEVENSGENTKVARTIVIGE</sequence>
<dbReference type="Proteomes" id="UP000319523">
    <property type="component" value="Unassembled WGS sequence"/>
</dbReference>
<evidence type="ECO:0000313" key="3">
    <source>
        <dbReference type="EMBL" id="TPW41728.1"/>
    </source>
</evidence>
<dbReference type="OrthoDB" id="2664633at2"/>
<organism evidence="3 4">
    <name type="scientific">Mixta tenebrionis</name>
    <dbReference type="NCBI Taxonomy" id="2562439"/>
    <lineage>
        <taxon>Bacteria</taxon>
        <taxon>Pseudomonadati</taxon>
        <taxon>Pseudomonadota</taxon>
        <taxon>Gammaproteobacteria</taxon>
        <taxon>Enterobacterales</taxon>
        <taxon>Erwiniaceae</taxon>
        <taxon>Mixta</taxon>
    </lineage>
</organism>
<evidence type="ECO:0000256" key="1">
    <source>
        <dbReference type="SAM" id="SignalP"/>
    </source>
</evidence>